<gene>
    <name evidence="1" type="ORF">Patl1_08299</name>
</gene>
<evidence type="ECO:0000313" key="2">
    <source>
        <dbReference type="Proteomes" id="UP001164250"/>
    </source>
</evidence>
<evidence type="ECO:0000313" key="1">
    <source>
        <dbReference type="EMBL" id="KAJ0086709.1"/>
    </source>
</evidence>
<name>A0ACC1AJ59_9ROSI</name>
<sequence>MVLTTSFHHKLSTNFAMPFLTSTTTPTHQLIILFPLSYKTSSTRILNPPSYLVARKNLNQKTLSCFLKLNRQRT</sequence>
<keyword evidence="2" id="KW-1185">Reference proteome</keyword>
<dbReference type="EMBL" id="CM047906">
    <property type="protein sequence ID" value="KAJ0086709.1"/>
    <property type="molecule type" value="Genomic_DNA"/>
</dbReference>
<accession>A0ACC1AJ59</accession>
<protein>
    <submittedName>
        <fullName evidence="1">Uncharacterized protein</fullName>
    </submittedName>
</protein>
<organism evidence="1 2">
    <name type="scientific">Pistacia atlantica</name>
    <dbReference type="NCBI Taxonomy" id="434234"/>
    <lineage>
        <taxon>Eukaryota</taxon>
        <taxon>Viridiplantae</taxon>
        <taxon>Streptophyta</taxon>
        <taxon>Embryophyta</taxon>
        <taxon>Tracheophyta</taxon>
        <taxon>Spermatophyta</taxon>
        <taxon>Magnoliopsida</taxon>
        <taxon>eudicotyledons</taxon>
        <taxon>Gunneridae</taxon>
        <taxon>Pentapetalae</taxon>
        <taxon>rosids</taxon>
        <taxon>malvids</taxon>
        <taxon>Sapindales</taxon>
        <taxon>Anacardiaceae</taxon>
        <taxon>Pistacia</taxon>
    </lineage>
</organism>
<comment type="caution">
    <text evidence="1">The sequence shown here is derived from an EMBL/GenBank/DDBJ whole genome shotgun (WGS) entry which is preliminary data.</text>
</comment>
<proteinExistence type="predicted"/>
<reference evidence="2" key="1">
    <citation type="journal article" date="2023" name="G3 (Bethesda)">
        <title>Genome assembly and association tests identify interacting loci associated with vigor, precocity, and sex in interspecific pistachio rootstocks.</title>
        <authorList>
            <person name="Palmer W."/>
            <person name="Jacygrad E."/>
            <person name="Sagayaradj S."/>
            <person name="Cavanaugh K."/>
            <person name="Han R."/>
            <person name="Bertier L."/>
            <person name="Beede B."/>
            <person name="Kafkas S."/>
            <person name="Golino D."/>
            <person name="Preece J."/>
            <person name="Michelmore R."/>
        </authorList>
    </citation>
    <scope>NUCLEOTIDE SEQUENCE [LARGE SCALE GENOMIC DNA]</scope>
</reference>
<dbReference type="Proteomes" id="UP001164250">
    <property type="component" value="Chromosome 10"/>
</dbReference>